<dbReference type="PANTHER" id="PTHR30329">
    <property type="entry name" value="STATOR ELEMENT OF FLAGELLAR MOTOR COMPLEX"/>
    <property type="match status" value="1"/>
</dbReference>
<dbReference type="InterPro" id="IPR036737">
    <property type="entry name" value="OmpA-like_sf"/>
</dbReference>
<dbReference type="CDD" id="cd07185">
    <property type="entry name" value="OmpA_C-like"/>
    <property type="match status" value="1"/>
</dbReference>
<evidence type="ECO:0000259" key="7">
    <source>
        <dbReference type="PROSITE" id="PS51123"/>
    </source>
</evidence>
<keyword evidence="2 4" id="KW-0472">Membrane</keyword>
<dbReference type="PANTHER" id="PTHR30329:SF21">
    <property type="entry name" value="LIPOPROTEIN YIAD-RELATED"/>
    <property type="match status" value="1"/>
</dbReference>
<sequence>MKKQLISTLIAATFATSMMAPAAYADEAVKDEYKVGQQEQLIGAGSGAAVGVLVGGPAGAVIGAIFGGIIGTTVGQEDYIKAQDAEVSELTARNAELEKVSQRYNQAQIEMARLQQANDNQRQIDLALEMNVHFRTGSAEIEPQFQRQLDDIAELMKQAPDVNWQLAGYADRRGDTQKNLALSMRRVDAVRDYLAMRGVDSDQFEIDAMGDQFPEKAEQNFEGDFFDRRVTLRSQQDDTRTVQF</sequence>
<name>A0A0J8VD31_9GAMM</name>
<accession>A0A0J8VD31</accession>
<dbReference type="InterPro" id="IPR006664">
    <property type="entry name" value="OMP_bac"/>
</dbReference>
<gene>
    <name evidence="8" type="ORF">C9I94_10020</name>
</gene>
<organism evidence="8 9">
    <name type="scientific">Photobacterium swingsii</name>
    <dbReference type="NCBI Taxonomy" id="680026"/>
    <lineage>
        <taxon>Bacteria</taxon>
        <taxon>Pseudomonadati</taxon>
        <taxon>Pseudomonadota</taxon>
        <taxon>Gammaproteobacteria</taxon>
        <taxon>Vibrionales</taxon>
        <taxon>Vibrionaceae</taxon>
        <taxon>Photobacterium</taxon>
    </lineage>
</organism>
<dbReference type="PRINTS" id="PR01021">
    <property type="entry name" value="OMPADOMAIN"/>
</dbReference>
<feature type="domain" description="OmpA-like" evidence="7">
    <location>
        <begin position="121"/>
        <end position="238"/>
    </location>
</feature>
<keyword evidence="6" id="KW-0732">Signal</keyword>
<dbReference type="GO" id="GO:0009279">
    <property type="term" value="C:cell outer membrane"/>
    <property type="evidence" value="ECO:0007669"/>
    <property type="project" value="UniProtKB-SubCell"/>
</dbReference>
<evidence type="ECO:0000256" key="5">
    <source>
        <dbReference type="SAM" id="Coils"/>
    </source>
</evidence>
<dbReference type="AlphaFoldDB" id="A0A0J8VD31"/>
<feature type="signal peptide" evidence="6">
    <location>
        <begin position="1"/>
        <end position="25"/>
    </location>
</feature>
<dbReference type="InterPro" id="IPR022511">
    <property type="entry name" value="PdsO"/>
</dbReference>
<dbReference type="NCBIfam" id="TIGR03789">
    <property type="entry name" value="pdsO"/>
    <property type="match status" value="1"/>
</dbReference>
<dbReference type="InterPro" id="IPR006665">
    <property type="entry name" value="OmpA-like"/>
</dbReference>
<dbReference type="OrthoDB" id="7061829at2"/>
<reference evidence="8 9" key="1">
    <citation type="submission" date="2018-01" db="EMBL/GenBank/DDBJ databases">
        <title>Whole genome sequencing of Histamine producing bacteria.</title>
        <authorList>
            <person name="Butler K."/>
        </authorList>
    </citation>
    <scope>NUCLEOTIDE SEQUENCE [LARGE SCALE GENOMIC DNA]</scope>
    <source>
        <strain evidence="8 9">DSM 24669</strain>
    </source>
</reference>
<feature type="coiled-coil region" evidence="5">
    <location>
        <begin position="80"/>
        <end position="124"/>
    </location>
</feature>
<dbReference type="Gene3D" id="3.30.1330.60">
    <property type="entry name" value="OmpA-like domain"/>
    <property type="match status" value="1"/>
</dbReference>
<dbReference type="PROSITE" id="PS51123">
    <property type="entry name" value="OMPA_2"/>
    <property type="match status" value="1"/>
</dbReference>
<evidence type="ECO:0000256" key="2">
    <source>
        <dbReference type="ARBA" id="ARBA00023136"/>
    </source>
</evidence>
<protein>
    <submittedName>
        <fullName evidence="8">Cell envelope biogenesis protein OmpA</fullName>
    </submittedName>
</protein>
<evidence type="ECO:0000256" key="3">
    <source>
        <dbReference type="ARBA" id="ARBA00023237"/>
    </source>
</evidence>
<evidence type="ECO:0000313" key="9">
    <source>
        <dbReference type="Proteomes" id="UP000240481"/>
    </source>
</evidence>
<feature type="chain" id="PRO_5030009124" evidence="6">
    <location>
        <begin position="26"/>
        <end position="244"/>
    </location>
</feature>
<evidence type="ECO:0000256" key="6">
    <source>
        <dbReference type="SAM" id="SignalP"/>
    </source>
</evidence>
<dbReference type="EMBL" id="PYLZ01000005">
    <property type="protein sequence ID" value="PSW24373.1"/>
    <property type="molecule type" value="Genomic_DNA"/>
</dbReference>
<dbReference type="STRING" id="680026.AB733_12365"/>
<evidence type="ECO:0000313" key="8">
    <source>
        <dbReference type="EMBL" id="PSW24373.1"/>
    </source>
</evidence>
<dbReference type="SUPFAM" id="SSF103088">
    <property type="entry name" value="OmpA-like"/>
    <property type="match status" value="1"/>
</dbReference>
<dbReference type="Proteomes" id="UP000240481">
    <property type="component" value="Unassembled WGS sequence"/>
</dbReference>
<evidence type="ECO:0000256" key="1">
    <source>
        <dbReference type="ARBA" id="ARBA00004442"/>
    </source>
</evidence>
<keyword evidence="3" id="KW-0998">Cell outer membrane</keyword>
<dbReference type="InterPro" id="IPR050330">
    <property type="entry name" value="Bact_OuterMem_StrucFunc"/>
</dbReference>
<proteinExistence type="predicted"/>
<keyword evidence="5" id="KW-0175">Coiled coil</keyword>
<keyword evidence="9" id="KW-1185">Reference proteome</keyword>
<comment type="caution">
    <text evidence="8">The sequence shown here is derived from an EMBL/GenBank/DDBJ whole genome shotgun (WGS) entry which is preliminary data.</text>
</comment>
<dbReference type="Pfam" id="PF00691">
    <property type="entry name" value="OmpA"/>
    <property type="match status" value="1"/>
</dbReference>
<evidence type="ECO:0000256" key="4">
    <source>
        <dbReference type="PROSITE-ProRule" id="PRU00473"/>
    </source>
</evidence>
<comment type="subcellular location">
    <subcellularLocation>
        <location evidence="1">Cell outer membrane</location>
    </subcellularLocation>
</comment>
<dbReference type="RefSeq" id="WP_048899042.1">
    <property type="nucleotide sequence ID" value="NZ_AP024853.1"/>
</dbReference>